<dbReference type="Proteomes" id="UP000008694">
    <property type="component" value="Unassembled WGS sequence"/>
</dbReference>
<sequence length="71" mass="7796">MVALTTGLIDPSLLLTAWSVHGFCLKINLDSHSYVRCGLVNMYSRCRCIASAYSVYNSICEPDLVIVIVSV</sequence>
<dbReference type="eggNOG" id="KOG4197">
    <property type="taxonomic scope" value="Eukaryota"/>
</dbReference>
<dbReference type="AlphaFoldDB" id="D7KZW9"/>
<dbReference type="STRING" id="81972.D7KZW9"/>
<protein>
    <submittedName>
        <fullName evidence="1">Uncharacterized protein</fullName>
    </submittedName>
</protein>
<proteinExistence type="predicted"/>
<gene>
    <name evidence="1" type="ORF">ARALYDRAFT_898517</name>
</gene>
<dbReference type="Gramene" id="scaffold_302487.1">
    <property type="protein sequence ID" value="scaffold_302487.1"/>
    <property type="gene ID" value="scaffold_302487.1"/>
</dbReference>
<evidence type="ECO:0000313" key="2">
    <source>
        <dbReference type="Proteomes" id="UP000008694"/>
    </source>
</evidence>
<accession>D7KZW9</accession>
<name>D7KZW9_ARALL</name>
<keyword evidence="2" id="KW-1185">Reference proteome</keyword>
<organism evidence="2">
    <name type="scientific">Arabidopsis lyrata subsp. lyrata</name>
    <name type="common">Lyre-leaved rock-cress</name>
    <dbReference type="NCBI Taxonomy" id="81972"/>
    <lineage>
        <taxon>Eukaryota</taxon>
        <taxon>Viridiplantae</taxon>
        <taxon>Streptophyta</taxon>
        <taxon>Embryophyta</taxon>
        <taxon>Tracheophyta</taxon>
        <taxon>Spermatophyta</taxon>
        <taxon>Magnoliopsida</taxon>
        <taxon>eudicotyledons</taxon>
        <taxon>Gunneridae</taxon>
        <taxon>Pentapetalae</taxon>
        <taxon>rosids</taxon>
        <taxon>malvids</taxon>
        <taxon>Brassicales</taxon>
        <taxon>Brassicaceae</taxon>
        <taxon>Camelineae</taxon>
        <taxon>Arabidopsis</taxon>
    </lineage>
</organism>
<dbReference type="HOGENOM" id="CLU_2743470_0_0_1"/>
<dbReference type="EMBL" id="GL348715">
    <property type="protein sequence ID" value="EFH59530.1"/>
    <property type="molecule type" value="Genomic_DNA"/>
</dbReference>
<reference evidence="2" key="1">
    <citation type="journal article" date="2011" name="Nat. Genet.">
        <title>The Arabidopsis lyrata genome sequence and the basis of rapid genome size change.</title>
        <authorList>
            <person name="Hu T.T."/>
            <person name="Pattyn P."/>
            <person name="Bakker E.G."/>
            <person name="Cao J."/>
            <person name="Cheng J.-F."/>
            <person name="Clark R.M."/>
            <person name="Fahlgren N."/>
            <person name="Fawcett J.A."/>
            <person name="Grimwood J."/>
            <person name="Gundlach H."/>
            <person name="Haberer G."/>
            <person name="Hollister J.D."/>
            <person name="Ossowski S."/>
            <person name="Ottilar R.P."/>
            <person name="Salamov A.A."/>
            <person name="Schneeberger K."/>
            <person name="Spannagl M."/>
            <person name="Wang X."/>
            <person name="Yang L."/>
            <person name="Nasrallah M.E."/>
            <person name="Bergelson J."/>
            <person name="Carrington J.C."/>
            <person name="Gaut B.S."/>
            <person name="Schmutz J."/>
            <person name="Mayer K.F.X."/>
            <person name="Van de Peer Y."/>
            <person name="Grigoriev I.V."/>
            <person name="Nordborg M."/>
            <person name="Weigel D."/>
            <person name="Guo Y.-L."/>
        </authorList>
    </citation>
    <scope>NUCLEOTIDE SEQUENCE [LARGE SCALE GENOMIC DNA]</scope>
    <source>
        <strain evidence="2">cv. MN47</strain>
    </source>
</reference>
<evidence type="ECO:0000313" key="1">
    <source>
        <dbReference type="EMBL" id="EFH59530.1"/>
    </source>
</evidence>